<dbReference type="PANTHER" id="PTHR36504:SF1">
    <property type="entry name" value="LIPOPOLYSACCHARIDE EXPORT SYSTEM PROTEIN LPTA"/>
    <property type="match status" value="1"/>
</dbReference>
<comment type="function">
    <text evidence="4">Involved in the assembly of lipopolysaccharide (LPS). Required for the translocation of LPS from the inner membrane to the outer membrane. May form a bridge between the inner membrane and the outer membrane, via interactions with LptC and LptD, thereby facilitating LPS transfer across the periplasm.</text>
</comment>
<keyword evidence="6" id="KW-0812">Transmembrane</keyword>
<evidence type="ECO:0000313" key="9">
    <source>
        <dbReference type="Proteomes" id="UP000018418"/>
    </source>
</evidence>
<dbReference type="NCBIfam" id="TIGR03002">
    <property type="entry name" value="outer_YhbN_LptA"/>
    <property type="match status" value="1"/>
</dbReference>
<evidence type="ECO:0000259" key="7">
    <source>
        <dbReference type="Pfam" id="PF03968"/>
    </source>
</evidence>
<dbReference type="GO" id="GO:0001530">
    <property type="term" value="F:lipopolysaccharide binding"/>
    <property type="evidence" value="ECO:0007669"/>
    <property type="project" value="InterPro"/>
</dbReference>
<dbReference type="EMBL" id="AYEU01000006">
    <property type="protein sequence ID" value="ESK51078.1"/>
    <property type="molecule type" value="Genomic_DNA"/>
</dbReference>
<reference evidence="8 9" key="1">
    <citation type="submission" date="2013-10" db="EMBL/GenBank/DDBJ databases">
        <title>The Genome Sequence of Acinetobacter brisouii CIP 110357.</title>
        <authorList>
            <consortium name="The Broad Institute Genomics Platform"/>
            <consortium name="The Broad Institute Genome Sequencing Center for Infectious Disease"/>
            <person name="Cerqueira G."/>
            <person name="Feldgarden M."/>
            <person name="Courvalin P."/>
            <person name="Grillot-Courvalin C."/>
            <person name="Clermont D."/>
            <person name="Rocha E."/>
            <person name="Yoon E.-J."/>
            <person name="Nemec A."/>
            <person name="Young S.K."/>
            <person name="Zeng Q."/>
            <person name="Gargeya S."/>
            <person name="Fitzgerald M."/>
            <person name="Abouelleil A."/>
            <person name="Alvarado L."/>
            <person name="Berlin A.M."/>
            <person name="Chapman S.B."/>
            <person name="Gainer-Dewar J."/>
            <person name="Goldberg J."/>
            <person name="Gnerre S."/>
            <person name="Griggs A."/>
            <person name="Gujja S."/>
            <person name="Hansen M."/>
            <person name="Howarth C."/>
            <person name="Imamovic A."/>
            <person name="Ireland A."/>
            <person name="Larimer J."/>
            <person name="McCowan C."/>
            <person name="Murphy C."/>
            <person name="Pearson M."/>
            <person name="Poon T.W."/>
            <person name="Priest M."/>
            <person name="Roberts A."/>
            <person name="Saif S."/>
            <person name="Shea T."/>
            <person name="Sykes S."/>
            <person name="Wortman J."/>
            <person name="Nusbaum C."/>
            <person name="Birren B."/>
        </authorList>
    </citation>
    <scope>NUCLEOTIDE SEQUENCE [LARGE SCALE GENOMIC DNA]</scope>
    <source>
        <strain evidence="8 9">CIP 110357</strain>
    </source>
</reference>
<dbReference type="PATRIC" id="fig|1341683.3.peg.1565"/>
<organism evidence="8 9">
    <name type="scientific">Acinetobacter brisouii CIP 110357</name>
    <dbReference type="NCBI Taxonomy" id="1341683"/>
    <lineage>
        <taxon>Bacteria</taxon>
        <taxon>Pseudomonadati</taxon>
        <taxon>Pseudomonadota</taxon>
        <taxon>Gammaproteobacteria</taxon>
        <taxon>Moraxellales</taxon>
        <taxon>Moraxellaceae</taxon>
        <taxon>Acinetobacter</taxon>
    </lineage>
</organism>
<dbReference type="Gene3D" id="2.60.450.10">
    <property type="entry name" value="Lipopolysaccharide (LPS) transport protein A like domain"/>
    <property type="match status" value="1"/>
</dbReference>
<dbReference type="InterPro" id="IPR005653">
    <property type="entry name" value="OstA-like_N"/>
</dbReference>
<evidence type="ECO:0000256" key="2">
    <source>
        <dbReference type="ARBA" id="ARBA00022729"/>
    </source>
</evidence>
<dbReference type="HAMAP" id="MF_01914">
    <property type="entry name" value="LPS_assembly_LptA"/>
    <property type="match status" value="1"/>
</dbReference>
<dbReference type="OrthoDB" id="9795964at2"/>
<dbReference type="RefSeq" id="WP_004900672.1">
    <property type="nucleotide sequence ID" value="NZ_BBTI01000002.1"/>
</dbReference>
<comment type="caution">
    <text evidence="8">The sequence shown here is derived from an EMBL/GenBank/DDBJ whole genome shotgun (WGS) entry which is preliminary data.</text>
</comment>
<evidence type="ECO:0000256" key="5">
    <source>
        <dbReference type="SAM" id="MobiDB-lite"/>
    </source>
</evidence>
<evidence type="ECO:0000313" key="8">
    <source>
        <dbReference type="EMBL" id="ESK51078.1"/>
    </source>
</evidence>
<evidence type="ECO:0000256" key="3">
    <source>
        <dbReference type="ARBA" id="ARBA00022764"/>
    </source>
</evidence>
<keyword evidence="6" id="KW-0472">Membrane</keyword>
<dbReference type="GO" id="GO:0009279">
    <property type="term" value="C:cell outer membrane"/>
    <property type="evidence" value="ECO:0007669"/>
    <property type="project" value="TreeGrafter"/>
</dbReference>
<proteinExistence type="inferred from homology"/>
<protein>
    <recommendedName>
        <fullName evidence="4">Lipopolysaccharide export system protein LptA</fullName>
    </recommendedName>
</protein>
<dbReference type="GO" id="GO:0043165">
    <property type="term" value="P:Gram-negative-bacterium-type cell outer membrane assembly"/>
    <property type="evidence" value="ECO:0007669"/>
    <property type="project" value="UniProtKB-UniRule"/>
</dbReference>
<feature type="domain" description="Organic solvent tolerance-like N-terminal" evidence="7">
    <location>
        <begin position="43"/>
        <end position="152"/>
    </location>
</feature>
<name>V2U9C7_9GAMM</name>
<keyword evidence="6" id="KW-1133">Transmembrane helix</keyword>
<evidence type="ECO:0000256" key="6">
    <source>
        <dbReference type="SAM" id="Phobius"/>
    </source>
</evidence>
<dbReference type="GO" id="GO:0015920">
    <property type="term" value="P:lipopolysaccharide transport"/>
    <property type="evidence" value="ECO:0007669"/>
    <property type="project" value="UniProtKB-UniRule"/>
</dbReference>
<keyword evidence="2" id="KW-0732">Signal</keyword>
<feature type="transmembrane region" description="Helical" evidence="6">
    <location>
        <begin position="12"/>
        <end position="32"/>
    </location>
</feature>
<dbReference type="InterPro" id="IPR014340">
    <property type="entry name" value="LptA"/>
</dbReference>
<feature type="compositionally biased region" description="Low complexity" evidence="5">
    <location>
        <begin position="158"/>
        <end position="169"/>
    </location>
</feature>
<dbReference type="STRING" id="396323.VH98_03045"/>
<dbReference type="GO" id="GO:0017089">
    <property type="term" value="F:glycolipid transfer activity"/>
    <property type="evidence" value="ECO:0007669"/>
    <property type="project" value="TreeGrafter"/>
</dbReference>
<evidence type="ECO:0000256" key="4">
    <source>
        <dbReference type="HAMAP-Rule" id="MF_01914"/>
    </source>
</evidence>
<gene>
    <name evidence="4" type="primary">lptA</name>
    <name evidence="8" type="ORF">P255_01584</name>
</gene>
<dbReference type="Proteomes" id="UP000018418">
    <property type="component" value="Unassembled WGS sequence"/>
</dbReference>
<dbReference type="GO" id="GO:0030288">
    <property type="term" value="C:outer membrane-bounded periplasmic space"/>
    <property type="evidence" value="ECO:0007669"/>
    <property type="project" value="TreeGrafter"/>
</dbReference>
<dbReference type="InterPro" id="IPR052037">
    <property type="entry name" value="LPS_export_LptA"/>
</dbReference>
<comment type="subunit">
    <text evidence="4">Component of the lipopolysaccharide transport and assembly complex.</text>
</comment>
<keyword evidence="3 4" id="KW-0574">Periplasm</keyword>
<sequence>MLLNPKHSHAKTVFNVVILGALSCTAMSAFALPTDRNQPISLVADRATYNDKTGYTTYSGNVVIEQGSMKLQADSVTAQLNKNRQISTVTANGHPARFQQKTDPNKGFAHGEGQKIIYNADTGILTLNGNAYVNQDGASVRGATLRYSMNKGDIEAVGSSSGGAATSTSPGQNKGRVQIVIPPNSSQSAPGAKSK</sequence>
<dbReference type="PROSITE" id="PS51257">
    <property type="entry name" value="PROKAR_LIPOPROTEIN"/>
    <property type="match status" value="1"/>
</dbReference>
<dbReference type="Pfam" id="PF03968">
    <property type="entry name" value="LptD_N"/>
    <property type="match status" value="1"/>
</dbReference>
<keyword evidence="1 4" id="KW-0813">Transport</keyword>
<comment type="subcellular location">
    <subcellularLocation>
        <location evidence="4">Periplasm</location>
    </subcellularLocation>
</comment>
<feature type="region of interest" description="Disordered" evidence="5">
    <location>
        <begin position="157"/>
        <end position="195"/>
    </location>
</feature>
<dbReference type="AlphaFoldDB" id="V2U9C7"/>
<accession>V2U9C7</accession>
<dbReference type="HOGENOM" id="CLU_095993_4_1_6"/>
<evidence type="ECO:0000256" key="1">
    <source>
        <dbReference type="ARBA" id="ARBA00022448"/>
    </source>
</evidence>
<keyword evidence="9" id="KW-1185">Reference proteome</keyword>
<dbReference type="PANTHER" id="PTHR36504">
    <property type="entry name" value="LIPOPOLYSACCHARIDE EXPORT SYSTEM PROTEIN LPTA"/>
    <property type="match status" value="1"/>
</dbReference>
<comment type="similarity">
    <text evidence="4">Belongs to the LptA family.</text>
</comment>